<feature type="compositionally biased region" description="Polar residues" evidence="1">
    <location>
        <begin position="40"/>
        <end position="52"/>
    </location>
</feature>
<proteinExistence type="predicted"/>
<name>A0ABS2ERT2_9BACE</name>
<evidence type="ECO:0000313" key="2">
    <source>
        <dbReference type="EMBL" id="MBM6757377.1"/>
    </source>
</evidence>
<feature type="compositionally biased region" description="Basic and acidic residues" evidence="1">
    <location>
        <begin position="29"/>
        <end position="38"/>
    </location>
</feature>
<comment type="caution">
    <text evidence="2">The sequence shown here is derived from an EMBL/GenBank/DDBJ whole genome shotgun (WGS) entry which is preliminary data.</text>
</comment>
<dbReference type="Proteomes" id="UP000703295">
    <property type="component" value="Unassembled WGS sequence"/>
</dbReference>
<evidence type="ECO:0000313" key="3">
    <source>
        <dbReference type="Proteomes" id="UP000703295"/>
    </source>
</evidence>
<feature type="region of interest" description="Disordered" evidence="1">
    <location>
        <begin position="27"/>
        <end position="58"/>
    </location>
</feature>
<protein>
    <submittedName>
        <fullName evidence="2">Uncharacterized protein</fullName>
    </submittedName>
</protein>
<dbReference type="RefSeq" id="WP_204474029.1">
    <property type="nucleotide sequence ID" value="NZ_JACJJW010000002.1"/>
</dbReference>
<sequence length="66" mass="7889">MNVVTLQLMMADMPHWVPPKKPDINQQIREMEEREKQRNSHTQTDKTNTTKGMNPMEFFTHYAIKD</sequence>
<organism evidence="2 3">
    <name type="scientific">Bacteroides mediterraneensis</name>
    <dbReference type="NCBI Taxonomy" id="1841856"/>
    <lineage>
        <taxon>Bacteria</taxon>
        <taxon>Pseudomonadati</taxon>
        <taxon>Bacteroidota</taxon>
        <taxon>Bacteroidia</taxon>
        <taxon>Bacteroidales</taxon>
        <taxon>Bacteroidaceae</taxon>
        <taxon>Bacteroides</taxon>
    </lineage>
</organism>
<evidence type="ECO:0000256" key="1">
    <source>
        <dbReference type="SAM" id="MobiDB-lite"/>
    </source>
</evidence>
<accession>A0ABS2ERT2</accession>
<keyword evidence="3" id="KW-1185">Reference proteome</keyword>
<reference evidence="2 3" key="1">
    <citation type="journal article" date="2021" name="Sci. Rep.">
        <title>The distribution of antibiotic resistance genes in chicken gut microbiota commensals.</title>
        <authorList>
            <person name="Juricova H."/>
            <person name="Matiasovicova J."/>
            <person name="Kubasova T."/>
            <person name="Cejkova D."/>
            <person name="Rychlik I."/>
        </authorList>
    </citation>
    <scope>NUCLEOTIDE SEQUENCE [LARGE SCALE GENOMIC DNA]</scope>
    <source>
        <strain evidence="2 3">An801</strain>
    </source>
</reference>
<gene>
    <name evidence="2" type="ORF">H6A31_01485</name>
</gene>
<dbReference type="EMBL" id="JACJJW010000002">
    <property type="protein sequence ID" value="MBM6757377.1"/>
    <property type="molecule type" value="Genomic_DNA"/>
</dbReference>